<evidence type="ECO:0000313" key="4">
    <source>
        <dbReference type="Proteomes" id="UP000295611"/>
    </source>
</evidence>
<evidence type="ECO:0000256" key="2">
    <source>
        <dbReference type="SAM" id="SignalP"/>
    </source>
</evidence>
<protein>
    <recommendedName>
        <fullName evidence="5">SH3 domain-containing protein</fullName>
    </recommendedName>
</protein>
<evidence type="ECO:0008006" key="5">
    <source>
        <dbReference type="Google" id="ProtNLM"/>
    </source>
</evidence>
<sequence length="183" mass="19620">MKRQFPGRIPAVLCTTLLMMSQAWGGSTIWTPPSACTTLNCDATIVHANITSSSTNPGGSVEPFVLQVHSSPQYCMRLDVFNQSAWMHIAVVAPDGTVWRNFGRAPNDYRPLVVVPSGVQGWYTVQISLVGGRTATPGVHYNADLAYGRYTSVANPNCANPTPPSLKAKDADQIAGPSNQTSK</sequence>
<comment type="caution">
    <text evidence="3">The sequence shown here is derived from an EMBL/GenBank/DDBJ whole genome shotgun (WGS) entry which is preliminary data.</text>
</comment>
<feature type="region of interest" description="Disordered" evidence="1">
    <location>
        <begin position="158"/>
        <end position="183"/>
    </location>
</feature>
<name>A0A4R7B652_9NEIS</name>
<feature type="chain" id="PRO_5020644495" description="SH3 domain-containing protein" evidence="2">
    <location>
        <begin position="26"/>
        <end position="183"/>
    </location>
</feature>
<dbReference type="EMBL" id="SNZP01000008">
    <property type="protein sequence ID" value="TDR78383.1"/>
    <property type="molecule type" value="Genomic_DNA"/>
</dbReference>
<dbReference type="Proteomes" id="UP000295611">
    <property type="component" value="Unassembled WGS sequence"/>
</dbReference>
<keyword evidence="2" id="KW-0732">Signal</keyword>
<dbReference type="AlphaFoldDB" id="A0A4R7B652"/>
<dbReference type="OrthoDB" id="8451097at2"/>
<proteinExistence type="predicted"/>
<reference evidence="3 4" key="1">
    <citation type="submission" date="2019-03" db="EMBL/GenBank/DDBJ databases">
        <title>Genomic Encyclopedia of Type Strains, Phase III (KMG-III): the genomes of soil and plant-associated and newly described type strains.</title>
        <authorList>
            <person name="Whitman W."/>
        </authorList>
    </citation>
    <scope>NUCLEOTIDE SEQUENCE [LARGE SCALE GENOMIC DNA]</scope>
    <source>
        <strain evidence="3 4">CECT 8976</strain>
    </source>
</reference>
<accession>A0A4R7B652</accession>
<gene>
    <name evidence="3" type="ORF">DFP86_108100</name>
</gene>
<evidence type="ECO:0000313" key="3">
    <source>
        <dbReference type="EMBL" id="TDR78383.1"/>
    </source>
</evidence>
<organism evidence="3 4">
    <name type="scientific">Paludibacterium purpuratum</name>
    <dbReference type="NCBI Taxonomy" id="1144873"/>
    <lineage>
        <taxon>Bacteria</taxon>
        <taxon>Pseudomonadati</taxon>
        <taxon>Pseudomonadota</taxon>
        <taxon>Betaproteobacteria</taxon>
        <taxon>Neisseriales</taxon>
        <taxon>Chromobacteriaceae</taxon>
        <taxon>Paludibacterium</taxon>
    </lineage>
</organism>
<feature type="signal peptide" evidence="2">
    <location>
        <begin position="1"/>
        <end position="25"/>
    </location>
</feature>
<keyword evidence="4" id="KW-1185">Reference proteome</keyword>
<evidence type="ECO:0000256" key="1">
    <source>
        <dbReference type="SAM" id="MobiDB-lite"/>
    </source>
</evidence>
<dbReference type="RefSeq" id="WP_133681136.1">
    <property type="nucleotide sequence ID" value="NZ_SNZP01000008.1"/>
</dbReference>